<feature type="domain" description="Aminoglycoside phosphotransferase" evidence="1">
    <location>
        <begin position="186"/>
        <end position="218"/>
    </location>
</feature>
<reference evidence="2" key="2">
    <citation type="submission" date="1996-07" db="EMBL/GenBank/DDBJ databases">
        <title>Instability of the genome and 'silent' genes in Actinomycetes.</title>
        <authorList>
            <person name="Akopiants K.E."/>
            <person name="Danilenko V.N."/>
        </authorList>
    </citation>
    <scope>NUCLEOTIDE SEQUENCE</scope>
</reference>
<reference evidence="2" key="1">
    <citation type="submission" date="1995-04" db="EMBL/GenBank/DDBJ databases">
        <authorList>
            <person name="Akopiants K."/>
        </authorList>
    </citation>
    <scope>NUCLEOTIDE SEQUENCE</scope>
</reference>
<keyword evidence="2" id="KW-0808">Transferase</keyword>
<protein>
    <submittedName>
        <fullName evidence="2">Aminoglycoside-O-phosphotransferase type 5</fullName>
    </submittedName>
</protein>
<dbReference type="Pfam" id="PF01636">
    <property type="entry name" value="APH"/>
    <property type="match status" value="1"/>
</dbReference>
<dbReference type="InterPro" id="IPR002575">
    <property type="entry name" value="Aminoglycoside_PTrfase"/>
</dbReference>
<dbReference type="AlphaFoldDB" id="Q55011"/>
<evidence type="ECO:0000259" key="1">
    <source>
        <dbReference type="Pfam" id="PF01636"/>
    </source>
</evidence>
<dbReference type="SMR" id="Q55011"/>
<evidence type="ECO:0000313" key="2">
    <source>
        <dbReference type="EMBL" id="AAB03856.1"/>
    </source>
</evidence>
<dbReference type="SUPFAM" id="SSF56112">
    <property type="entry name" value="Protein kinase-like (PK-like)"/>
    <property type="match status" value="1"/>
</dbReference>
<dbReference type="Gene3D" id="3.90.1200.10">
    <property type="match status" value="1"/>
</dbReference>
<proteinExistence type="predicted"/>
<dbReference type="EMBL" id="U24442">
    <property type="protein sequence ID" value="AAB03856.1"/>
    <property type="molecule type" value="Genomic_DNA"/>
</dbReference>
<accession>Q55011</accession>
<sequence length="258" mass="28490">MSPPSPVLKNFEAWTMRCVHCGVGIPVVSGLLWRMGPRGLVFIGFGVVGGSCLSRWQLWGPGWAWVRLSGWCGWRRWGFPYLVLWRVVGTRGSPGWSPKRFRGVRPVRGGRGSSGWTWRWRSRGSLVRCTALDWERCPFDRSLAVTVPQARAVAEGSVDLEDLTRSGRGGRGSGFSPSWSGLGLRTRISVCHGDLCPDNVLLDPRTCEVTGLIDWGGSAVRTGTPISRGAGVARAARVGRGRCNRRKSCVYRLLDEFF</sequence>
<name>Q55011_STRRM</name>
<dbReference type="InterPro" id="IPR011009">
    <property type="entry name" value="Kinase-like_dom_sf"/>
</dbReference>
<gene>
    <name evidence="2" type="primary">aph</name>
</gene>
<organism evidence="2">
    <name type="scientific">Streptomyces rimosus</name>
    <dbReference type="NCBI Taxonomy" id="1927"/>
    <lineage>
        <taxon>Bacteria</taxon>
        <taxon>Bacillati</taxon>
        <taxon>Actinomycetota</taxon>
        <taxon>Actinomycetes</taxon>
        <taxon>Kitasatosporales</taxon>
        <taxon>Streptomycetaceae</taxon>
        <taxon>Streptomyces</taxon>
    </lineage>
</organism>
<dbReference type="GO" id="GO:0016740">
    <property type="term" value="F:transferase activity"/>
    <property type="evidence" value="ECO:0007669"/>
    <property type="project" value="UniProtKB-KW"/>
</dbReference>